<gene>
    <name evidence="2" type="ORF">ZIOFF_030750</name>
</gene>
<dbReference type="EMBL" id="JACMSC010000008">
    <property type="protein sequence ID" value="KAG6512625.1"/>
    <property type="molecule type" value="Genomic_DNA"/>
</dbReference>
<dbReference type="AlphaFoldDB" id="A0A8J5H9Q3"/>
<dbReference type="Pfam" id="PF14223">
    <property type="entry name" value="Retrotran_gag_2"/>
    <property type="match status" value="1"/>
</dbReference>
<dbReference type="PANTHER" id="PTHR34222">
    <property type="entry name" value="GAG_PRE-INTEGRS DOMAIN-CONTAINING PROTEIN"/>
    <property type="match status" value="1"/>
</dbReference>
<organism evidence="2 3">
    <name type="scientific">Zingiber officinale</name>
    <name type="common">Ginger</name>
    <name type="synonym">Amomum zingiber</name>
    <dbReference type="NCBI Taxonomy" id="94328"/>
    <lineage>
        <taxon>Eukaryota</taxon>
        <taxon>Viridiplantae</taxon>
        <taxon>Streptophyta</taxon>
        <taxon>Embryophyta</taxon>
        <taxon>Tracheophyta</taxon>
        <taxon>Spermatophyta</taxon>
        <taxon>Magnoliopsida</taxon>
        <taxon>Liliopsida</taxon>
        <taxon>Zingiberales</taxon>
        <taxon>Zingiberaceae</taxon>
        <taxon>Zingiber</taxon>
    </lineage>
</organism>
<keyword evidence="3" id="KW-1185">Reference proteome</keyword>
<evidence type="ECO:0000313" key="3">
    <source>
        <dbReference type="Proteomes" id="UP000734854"/>
    </source>
</evidence>
<accession>A0A8J5H9Q3</accession>
<dbReference type="Pfam" id="PF22936">
    <property type="entry name" value="Pol_BBD"/>
    <property type="match status" value="1"/>
</dbReference>
<evidence type="ECO:0000259" key="1">
    <source>
        <dbReference type="Pfam" id="PF22936"/>
    </source>
</evidence>
<reference evidence="2 3" key="1">
    <citation type="submission" date="2020-08" db="EMBL/GenBank/DDBJ databases">
        <title>Plant Genome Project.</title>
        <authorList>
            <person name="Zhang R.-G."/>
        </authorList>
    </citation>
    <scope>NUCLEOTIDE SEQUENCE [LARGE SCALE GENOMIC DNA]</scope>
    <source>
        <tissue evidence="2">Rhizome</tissue>
    </source>
</reference>
<proteinExistence type="predicted"/>
<evidence type="ECO:0000313" key="2">
    <source>
        <dbReference type="EMBL" id="KAG6512625.1"/>
    </source>
</evidence>
<dbReference type="PANTHER" id="PTHR34222:SF99">
    <property type="entry name" value="PROTEIN, PUTATIVE-RELATED"/>
    <property type="match status" value="1"/>
</dbReference>
<dbReference type="Proteomes" id="UP000734854">
    <property type="component" value="Unassembled WGS sequence"/>
</dbReference>
<protein>
    <recommendedName>
        <fullName evidence="1">Retrovirus-related Pol polyprotein from transposon TNT 1-94-like beta-barrel domain-containing protein</fullName>
    </recommendedName>
</protein>
<sequence length="477" mass="54559">MKGCGDTIQDKRIVKKVLRSLPLKFDYVDAVIEESKDLSNMTIYELTDSLLAHEQRINRSNAQSTEQAFKSKQSSIYTESATDVWNDLQDKFSQENDTRIFDICQEIAELRQGHQSASIYYTKMKALWEELSSYHDPNTCTCGGLKGFAEREEKERVMQFLMSLNDSFSIIRGSILLMNHLPDTRKVHALILQHERQSDMAVNRNNSGHVVNFAQPKTQNHISSRQVTKAESHHLTGNNRLYCTNFEMDGHTIDRYFYIHGFPPGHRYHGKDIKPKGKKSINSSVVPNMERSETKQLTTKEYDQIMALLRKEIGNTEPLINTSGIDSIYASSTWILDNGAIDHEKKDAANFSKEEQHEILFYSQHGYALKHHWYLDSGASNHMTGNKELFVELNPNISSSIILGVGTYRSVKGKDTIVVQTKEGNKNLIIDILYVPSLSYNLLSIGQLIQKDFSVHFDVGSAKLFIKRKILLWQMLK</sequence>
<name>A0A8J5H9Q3_ZINOF</name>
<dbReference type="InterPro" id="IPR054722">
    <property type="entry name" value="PolX-like_BBD"/>
</dbReference>
<comment type="caution">
    <text evidence="2">The sequence shown here is derived from an EMBL/GenBank/DDBJ whole genome shotgun (WGS) entry which is preliminary data.</text>
</comment>
<feature type="domain" description="Retrovirus-related Pol polyprotein from transposon TNT 1-94-like beta-barrel" evidence="1">
    <location>
        <begin position="373"/>
        <end position="453"/>
    </location>
</feature>